<sequence length="365" mass="38942">MSGGDSMRLQAIEARAYRIPTETAESDGTLCWDSETLVVVNVSAGGITGMGYGYSDASAAALIGQRLAPCLVGRNAFAVEACWQAMAASVRNLGRSGLCAQAIATVDIALWDLKARLLGVSLARLLGVVRDAVPAYGSGGFTSMNLMQLREQAKAWSEAGFGRIKIKIGRDPAGDVARVSAARQAAGPKTELYVDANGAYRVAQAIGLAHQFADYDVSWLEEPVSSDDIAGLRQVRRHAPPGMAVSAGEYAFTVDDFRRLLQRGAVDVLQADASRCGVTGWLQAAALCEAFHTPLSSHCVPALHATLCCVAQPAIHVEVFHDHARIEHTLFDGVPPLRDGCLRPWQDAPGFGLTFKERDAQCYLV</sequence>
<dbReference type="SMART" id="SM00922">
    <property type="entry name" value="MR_MLE"/>
    <property type="match status" value="1"/>
</dbReference>
<reference evidence="5 6" key="1">
    <citation type="submission" date="2016-10" db="EMBL/GenBank/DDBJ databases">
        <title>Complete genome sequences of three Cupriavidus strains isolated from various Malaysian environments.</title>
        <authorList>
            <person name="Abdullah A.A.-A."/>
            <person name="Shafie N.A.H."/>
            <person name="Lau N.S."/>
        </authorList>
    </citation>
    <scope>NUCLEOTIDE SEQUENCE [LARGE SCALE GENOMIC DNA]</scope>
    <source>
        <strain evidence="5 6">USMAA1020</strain>
    </source>
</reference>
<dbReference type="SFLD" id="SFLDG00179">
    <property type="entry name" value="mandelate_racemase"/>
    <property type="match status" value="1"/>
</dbReference>
<evidence type="ECO:0000256" key="1">
    <source>
        <dbReference type="ARBA" id="ARBA00001946"/>
    </source>
</evidence>
<evidence type="ECO:0000256" key="2">
    <source>
        <dbReference type="ARBA" id="ARBA00022723"/>
    </source>
</evidence>
<dbReference type="Pfam" id="PF02746">
    <property type="entry name" value="MR_MLE_N"/>
    <property type="match status" value="1"/>
</dbReference>
<dbReference type="SFLD" id="SFLDS00001">
    <property type="entry name" value="Enolase"/>
    <property type="match status" value="1"/>
</dbReference>
<evidence type="ECO:0000313" key="6">
    <source>
        <dbReference type="Proteomes" id="UP000177515"/>
    </source>
</evidence>
<accession>A0ABN4TYP4</accession>
<name>A0ABN4TYP4_9BURK</name>
<organism evidence="5 6">
    <name type="scientific">Cupriavidus malaysiensis</name>
    <dbReference type="NCBI Taxonomy" id="367825"/>
    <lineage>
        <taxon>Bacteria</taxon>
        <taxon>Pseudomonadati</taxon>
        <taxon>Pseudomonadota</taxon>
        <taxon>Betaproteobacteria</taxon>
        <taxon>Burkholderiales</taxon>
        <taxon>Burkholderiaceae</taxon>
        <taxon>Cupriavidus</taxon>
    </lineage>
</organism>
<evidence type="ECO:0000256" key="3">
    <source>
        <dbReference type="ARBA" id="ARBA00022842"/>
    </source>
</evidence>
<dbReference type="InterPro" id="IPR029065">
    <property type="entry name" value="Enolase_C-like"/>
</dbReference>
<keyword evidence="6" id="KW-1185">Reference proteome</keyword>
<dbReference type="Proteomes" id="UP000177515">
    <property type="component" value="Chromosome 2"/>
</dbReference>
<protein>
    <submittedName>
        <fullName evidence="5">Mandelate racemase</fullName>
    </submittedName>
</protein>
<gene>
    <name evidence="5" type="ORF">BKK80_34315</name>
</gene>
<keyword evidence="2" id="KW-0479">Metal-binding</keyword>
<dbReference type="Gene3D" id="3.30.390.10">
    <property type="entry name" value="Enolase-like, N-terminal domain"/>
    <property type="match status" value="1"/>
</dbReference>
<dbReference type="PANTHER" id="PTHR13794">
    <property type="entry name" value="ENOLASE SUPERFAMILY, MANDELATE RACEMASE"/>
    <property type="match status" value="1"/>
</dbReference>
<dbReference type="PROSITE" id="PS00909">
    <property type="entry name" value="MR_MLE_2"/>
    <property type="match status" value="1"/>
</dbReference>
<dbReference type="InterPro" id="IPR029017">
    <property type="entry name" value="Enolase-like_N"/>
</dbReference>
<dbReference type="CDD" id="cd03328">
    <property type="entry name" value="MR_like_3"/>
    <property type="match status" value="1"/>
</dbReference>
<keyword evidence="3" id="KW-0460">Magnesium</keyword>
<dbReference type="InterPro" id="IPR013342">
    <property type="entry name" value="Mandelate_racemase_C"/>
</dbReference>
<dbReference type="SUPFAM" id="SSF54826">
    <property type="entry name" value="Enolase N-terminal domain-like"/>
    <property type="match status" value="1"/>
</dbReference>
<dbReference type="InterPro" id="IPR018110">
    <property type="entry name" value="Mandel_Rmase/mucon_lact_enz_CS"/>
</dbReference>
<comment type="cofactor">
    <cofactor evidence="1">
        <name>Mg(2+)</name>
        <dbReference type="ChEBI" id="CHEBI:18420"/>
    </cofactor>
</comment>
<dbReference type="InterPro" id="IPR036849">
    <property type="entry name" value="Enolase-like_C_sf"/>
</dbReference>
<dbReference type="RefSeq" id="WP_071073122.1">
    <property type="nucleotide sequence ID" value="NZ_CP017755.1"/>
</dbReference>
<feature type="domain" description="Mandelate racemase/muconate lactonizing enzyme C-terminal" evidence="4">
    <location>
        <begin position="146"/>
        <end position="242"/>
    </location>
</feature>
<evidence type="ECO:0000313" key="5">
    <source>
        <dbReference type="EMBL" id="AOZ10613.1"/>
    </source>
</evidence>
<proteinExistence type="predicted"/>
<evidence type="ECO:0000259" key="4">
    <source>
        <dbReference type="SMART" id="SM00922"/>
    </source>
</evidence>
<dbReference type="SUPFAM" id="SSF51604">
    <property type="entry name" value="Enolase C-terminal domain-like"/>
    <property type="match status" value="1"/>
</dbReference>
<dbReference type="Gene3D" id="3.20.20.120">
    <property type="entry name" value="Enolase-like C-terminal domain"/>
    <property type="match status" value="1"/>
</dbReference>
<dbReference type="InterPro" id="IPR013341">
    <property type="entry name" value="Mandelate_racemase_N_dom"/>
</dbReference>
<dbReference type="PANTHER" id="PTHR13794:SF58">
    <property type="entry name" value="MITOCHONDRIAL ENOLASE SUPERFAMILY MEMBER 1"/>
    <property type="match status" value="1"/>
</dbReference>
<dbReference type="Pfam" id="PF13378">
    <property type="entry name" value="MR_MLE_C"/>
    <property type="match status" value="1"/>
</dbReference>
<dbReference type="EMBL" id="CP017755">
    <property type="protein sequence ID" value="AOZ10613.1"/>
    <property type="molecule type" value="Genomic_DNA"/>
</dbReference>
<dbReference type="InterPro" id="IPR046945">
    <property type="entry name" value="RHMD-like"/>
</dbReference>